<evidence type="ECO:0000256" key="2">
    <source>
        <dbReference type="ARBA" id="ARBA00023136"/>
    </source>
</evidence>
<organism evidence="4">
    <name type="scientific">marine sediment metagenome</name>
    <dbReference type="NCBI Taxonomy" id="412755"/>
    <lineage>
        <taxon>unclassified sequences</taxon>
        <taxon>metagenomes</taxon>
        <taxon>ecological metagenomes</taxon>
    </lineage>
</organism>
<dbReference type="GO" id="GO:0043165">
    <property type="term" value="P:Gram-negative-bacterium-type cell outer membrane assembly"/>
    <property type="evidence" value="ECO:0007669"/>
    <property type="project" value="InterPro"/>
</dbReference>
<keyword evidence="2" id="KW-0472">Membrane</keyword>
<dbReference type="Gene3D" id="3.30.160.150">
    <property type="entry name" value="Lipoprotein like domain"/>
    <property type="match status" value="1"/>
</dbReference>
<dbReference type="HAMAP" id="MF_01186">
    <property type="entry name" value="LPS_assembly_LptE"/>
    <property type="match status" value="1"/>
</dbReference>
<dbReference type="InterPro" id="IPR007485">
    <property type="entry name" value="LPS_assembly_LptE"/>
</dbReference>
<evidence type="ECO:0000313" key="4">
    <source>
        <dbReference type="EMBL" id="KKM71309.1"/>
    </source>
</evidence>
<evidence type="ECO:0000256" key="3">
    <source>
        <dbReference type="ARBA" id="ARBA00023237"/>
    </source>
</evidence>
<dbReference type="GO" id="GO:1990351">
    <property type="term" value="C:transporter complex"/>
    <property type="evidence" value="ECO:0007669"/>
    <property type="project" value="TreeGrafter"/>
</dbReference>
<dbReference type="GO" id="GO:0015920">
    <property type="term" value="P:lipopolysaccharide transport"/>
    <property type="evidence" value="ECO:0007669"/>
    <property type="project" value="TreeGrafter"/>
</dbReference>
<keyword evidence="3" id="KW-0998">Cell outer membrane</keyword>
<comment type="caution">
    <text evidence="4">The sequence shown here is derived from an EMBL/GenBank/DDBJ whole genome shotgun (WGS) entry which is preliminary data.</text>
</comment>
<dbReference type="GO" id="GO:0001530">
    <property type="term" value="F:lipopolysaccharide binding"/>
    <property type="evidence" value="ECO:0007669"/>
    <property type="project" value="TreeGrafter"/>
</dbReference>
<evidence type="ECO:0008006" key="5">
    <source>
        <dbReference type="Google" id="ProtNLM"/>
    </source>
</evidence>
<dbReference type="Pfam" id="PF04390">
    <property type="entry name" value="LptE"/>
    <property type="match status" value="1"/>
</dbReference>
<dbReference type="PANTHER" id="PTHR38098">
    <property type="entry name" value="LPS-ASSEMBLY LIPOPROTEIN LPTE"/>
    <property type="match status" value="1"/>
</dbReference>
<dbReference type="AlphaFoldDB" id="A0A0F9JNE1"/>
<accession>A0A0F9JNE1</accession>
<sequence length="165" mass="18705">MKQSLMKIVLALCLVTLTACGFHLRGDASVPESLKTLYIQGVDTRQTPFGLQLKRALQRNNIHVLETYETGAAVLSVSENVYDRNVLTVGSDAKVTEYELETRVTFTVSDQNGEPMSDPITVQARRDYQFDRNQLLAMDEQERIIRDDLNKQMVQSVLRRLSALK</sequence>
<evidence type="ECO:0000256" key="1">
    <source>
        <dbReference type="ARBA" id="ARBA00022729"/>
    </source>
</evidence>
<name>A0A0F9JNE1_9ZZZZ</name>
<dbReference type="PANTHER" id="PTHR38098:SF1">
    <property type="entry name" value="LPS-ASSEMBLY LIPOPROTEIN LPTE"/>
    <property type="match status" value="1"/>
</dbReference>
<dbReference type="EMBL" id="LAZR01009665">
    <property type="protein sequence ID" value="KKM71309.1"/>
    <property type="molecule type" value="Genomic_DNA"/>
</dbReference>
<gene>
    <name evidence="4" type="ORF">LCGC14_1431930</name>
</gene>
<reference evidence="4" key="1">
    <citation type="journal article" date="2015" name="Nature">
        <title>Complex archaea that bridge the gap between prokaryotes and eukaryotes.</title>
        <authorList>
            <person name="Spang A."/>
            <person name="Saw J.H."/>
            <person name="Jorgensen S.L."/>
            <person name="Zaremba-Niedzwiedzka K."/>
            <person name="Martijn J."/>
            <person name="Lind A.E."/>
            <person name="van Eijk R."/>
            <person name="Schleper C."/>
            <person name="Guy L."/>
            <person name="Ettema T.J."/>
        </authorList>
    </citation>
    <scope>NUCLEOTIDE SEQUENCE</scope>
</reference>
<protein>
    <recommendedName>
        <fullName evidence="5">LPS-assembly lipoprotein LptE</fullName>
    </recommendedName>
</protein>
<dbReference type="GO" id="GO:0019867">
    <property type="term" value="C:outer membrane"/>
    <property type="evidence" value="ECO:0007669"/>
    <property type="project" value="InterPro"/>
</dbReference>
<proteinExistence type="inferred from homology"/>
<dbReference type="PROSITE" id="PS51257">
    <property type="entry name" value="PROKAR_LIPOPROTEIN"/>
    <property type="match status" value="1"/>
</dbReference>
<keyword evidence="1" id="KW-0732">Signal</keyword>